<name>A0A2U1T1V2_9MICO</name>
<evidence type="ECO:0000256" key="2">
    <source>
        <dbReference type="ARBA" id="ARBA00004202"/>
    </source>
</evidence>
<dbReference type="GO" id="GO:0005886">
    <property type="term" value="C:plasma membrane"/>
    <property type="evidence" value="ECO:0007669"/>
    <property type="project" value="UniProtKB-SubCell"/>
</dbReference>
<feature type="transmembrane region" description="Helical" evidence="11">
    <location>
        <begin position="257"/>
        <end position="276"/>
    </location>
</feature>
<dbReference type="PROSITE" id="PS50928">
    <property type="entry name" value="ABC_TM1"/>
    <property type="match status" value="1"/>
</dbReference>
<feature type="domain" description="ABC transporter" evidence="13">
    <location>
        <begin position="313"/>
        <end position="561"/>
    </location>
</feature>
<dbReference type="SUPFAM" id="SSF161098">
    <property type="entry name" value="MetI-like"/>
    <property type="match status" value="1"/>
</dbReference>
<sequence length="642" mass="68368">MMTTRSLALPRPKPVRGPFSRLMRRPLAVAAASVLFVVIGACLMAPFLPIPGPNEINLVRSLAGPSPEHLLGTDQLGRDLLSRLLFGGIPSFGYAGIVLFVSLALGIPLGICAGYLGGWWDRAIATIADIGLAMPVLIMTIVILSVFDGLFWVAMALLGVLMCPPVIRNVRGAVIAVRHENFVDAARVAGLSPVRIMATHILARIVGPLLVQATLIAALGISFTVGLAFLGFGPQPPDPTWGGMIQDAVLVLSRSQWPMFVAGVVLAISVLALTVLGDTVREATVDPWTGVSRRRRKTEPSLPVEPGSALVAVRDLKVEYSAGGRDVLVVDGVSFDIGPGEAVGLVGESGCGKSTVARAIARILPAAGRTVGGGVRFRDQAVLDLEGKPLQSYRGGSVAYVFQDPMGTLEPSMRVGDLLAHIVRLNHRVSRAEAKARALELLRRVQIADAEVVGRRYPHELSGGLAQRVAIARAIAGEPALLIADEPTTALDASIRLGILDLLRSLQRETGMALLIVSHDWDVVDYLCDRAIVMYAGQITESGRLEDLLVNSAHPYTHALLECRPKADSDRSKPLPSIAGQVAAPGSHRAACRFSDRCPIAKPVCTQSHIPLVQVGVDQQSRCLFAEELYVAPVSVVLTERI</sequence>
<dbReference type="Pfam" id="PF00005">
    <property type="entry name" value="ABC_tran"/>
    <property type="match status" value="1"/>
</dbReference>
<dbReference type="AlphaFoldDB" id="A0A2U1T1V2"/>
<keyword evidence="5" id="KW-1003">Cell membrane</keyword>
<dbReference type="Pfam" id="PF08352">
    <property type="entry name" value="oligo_HPY"/>
    <property type="match status" value="1"/>
</dbReference>
<dbReference type="PANTHER" id="PTHR43297:SF2">
    <property type="entry name" value="DIPEPTIDE TRANSPORT ATP-BINDING PROTEIN DPPD"/>
    <property type="match status" value="1"/>
</dbReference>
<evidence type="ECO:0000259" key="13">
    <source>
        <dbReference type="PROSITE" id="PS50893"/>
    </source>
</evidence>
<dbReference type="GO" id="GO:0016887">
    <property type="term" value="F:ATP hydrolysis activity"/>
    <property type="evidence" value="ECO:0007669"/>
    <property type="project" value="InterPro"/>
</dbReference>
<accession>A0A2U1T1V2</accession>
<evidence type="ECO:0000256" key="1">
    <source>
        <dbReference type="ARBA" id="ARBA00004141"/>
    </source>
</evidence>
<keyword evidence="4 11" id="KW-0813">Transport</keyword>
<comment type="similarity">
    <text evidence="11">Belongs to the binding-protein-dependent transport system permease family.</text>
</comment>
<keyword evidence="8 15" id="KW-0067">ATP-binding</keyword>
<dbReference type="GO" id="GO:0055085">
    <property type="term" value="P:transmembrane transport"/>
    <property type="evidence" value="ECO:0007669"/>
    <property type="project" value="InterPro"/>
</dbReference>
<dbReference type="InterPro" id="IPR003439">
    <property type="entry name" value="ABC_transporter-like_ATP-bd"/>
</dbReference>
<feature type="transmembrane region" description="Helical" evidence="11">
    <location>
        <begin position="205"/>
        <end position="232"/>
    </location>
</feature>
<evidence type="ECO:0000313" key="15">
    <source>
        <dbReference type="EMBL" id="PWB97753.1"/>
    </source>
</evidence>
<dbReference type="InterPro" id="IPR027417">
    <property type="entry name" value="P-loop_NTPase"/>
</dbReference>
<protein>
    <submittedName>
        <fullName evidence="15">Dipeptide/oligopeptide/nickel ABC transporter ATP-binding protein</fullName>
    </submittedName>
</protein>
<dbReference type="Pfam" id="PF00528">
    <property type="entry name" value="BPD_transp_1"/>
    <property type="match status" value="1"/>
</dbReference>
<evidence type="ECO:0000256" key="6">
    <source>
        <dbReference type="ARBA" id="ARBA00022692"/>
    </source>
</evidence>
<feature type="transmembrane region" description="Helical" evidence="11">
    <location>
        <begin position="92"/>
        <end position="116"/>
    </location>
</feature>
<feature type="coiled-coil region" evidence="12">
    <location>
        <begin position="422"/>
        <end position="451"/>
    </location>
</feature>
<keyword evidence="16" id="KW-1185">Reference proteome</keyword>
<dbReference type="InterPro" id="IPR003593">
    <property type="entry name" value="AAA+_ATPase"/>
</dbReference>
<dbReference type="GO" id="GO:0015833">
    <property type="term" value="P:peptide transport"/>
    <property type="evidence" value="ECO:0007669"/>
    <property type="project" value="InterPro"/>
</dbReference>
<keyword evidence="12" id="KW-0175">Coiled coil</keyword>
<dbReference type="Gene3D" id="1.10.3720.10">
    <property type="entry name" value="MetI-like"/>
    <property type="match status" value="1"/>
</dbReference>
<evidence type="ECO:0000256" key="12">
    <source>
        <dbReference type="SAM" id="Coils"/>
    </source>
</evidence>
<gene>
    <name evidence="15" type="ORF">DF220_07870</name>
</gene>
<dbReference type="Gene3D" id="3.40.50.300">
    <property type="entry name" value="P-loop containing nucleotide triphosphate hydrolases"/>
    <property type="match status" value="1"/>
</dbReference>
<reference evidence="16" key="1">
    <citation type="submission" date="2018-04" db="EMBL/GenBank/DDBJ databases">
        <authorList>
            <person name="Liu S."/>
            <person name="Wang Z."/>
            <person name="Li J."/>
        </authorList>
    </citation>
    <scope>NUCLEOTIDE SEQUENCE [LARGE SCALE GENOMIC DNA]</scope>
    <source>
        <strain evidence="16">S1194</strain>
    </source>
</reference>
<evidence type="ECO:0000256" key="9">
    <source>
        <dbReference type="ARBA" id="ARBA00022989"/>
    </source>
</evidence>
<evidence type="ECO:0000256" key="7">
    <source>
        <dbReference type="ARBA" id="ARBA00022741"/>
    </source>
</evidence>
<comment type="subcellular location">
    <subcellularLocation>
        <location evidence="11">Cell membrane</location>
        <topology evidence="11">Multi-pass membrane protein</topology>
    </subcellularLocation>
    <subcellularLocation>
        <location evidence="2">Cell membrane</location>
        <topology evidence="2">Peripheral membrane protein</topology>
    </subcellularLocation>
    <subcellularLocation>
        <location evidence="1">Membrane</location>
        <topology evidence="1">Multi-pass membrane protein</topology>
    </subcellularLocation>
</comment>
<evidence type="ECO:0000313" key="16">
    <source>
        <dbReference type="Proteomes" id="UP000244978"/>
    </source>
</evidence>
<keyword evidence="6 11" id="KW-0812">Transmembrane</keyword>
<dbReference type="CDD" id="cd03257">
    <property type="entry name" value="ABC_NikE_OppD_transporters"/>
    <property type="match status" value="1"/>
</dbReference>
<keyword evidence="7" id="KW-0547">Nucleotide-binding</keyword>
<dbReference type="InterPro" id="IPR050388">
    <property type="entry name" value="ABC_Ni/Peptide_Import"/>
</dbReference>
<evidence type="ECO:0000256" key="5">
    <source>
        <dbReference type="ARBA" id="ARBA00022475"/>
    </source>
</evidence>
<comment type="similarity">
    <text evidence="3">Belongs to the ABC transporter superfamily.</text>
</comment>
<dbReference type="FunFam" id="3.40.50.300:FF:000016">
    <property type="entry name" value="Oligopeptide ABC transporter ATP-binding component"/>
    <property type="match status" value="1"/>
</dbReference>
<dbReference type="CDD" id="cd06261">
    <property type="entry name" value="TM_PBP2"/>
    <property type="match status" value="1"/>
</dbReference>
<dbReference type="EMBL" id="QEEX01000001">
    <property type="protein sequence ID" value="PWB97753.1"/>
    <property type="molecule type" value="Genomic_DNA"/>
</dbReference>
<dbReference type="NCBIfam" id="TIGR01727">
    <property type="entry name" value="oligo_HPY"/>
    <property type="match status" value="1"/>
</dbReference>
<dbReference type="SUPFAM" id="SSF52540">
    <property type="entry name" value="P-loop containing nucleoside triphosphate hydrolases"/>
    <property type="match status" value="1"/>
</dbReference>
<dbReference type="PROSITE" id="PS50893">
    <property type="entry name" value="ABC_TRANSPORTER_2"/>
    <property type="match status" value="1"/>
</dbReference>
<feature type="transmembrane region" description="Helical" evidence="11">
    <location>
        <begin position="150"/>
        <end position="167"/>
    </location>
</feature>
<keyword evidence="9 11" id="KW-1133">Transmembrane helix</keyword>
<feature type="domain" description="ABC transmembrane type-1" evidence="14">
    <location>
        <begin position="88"/>
        <end position="277"/>
    </location>
</feature>
<evidence type="ECO:0000259" key="14">
    <source>
        <dbReference type="PROSITE" id="PS50928"/>
    </source>
</evidence>
<evidence type="ECO:0000256" key="4">
    <source>
        <dbReference type="ARBA" id="ARBA00022448"/>
    </source>
</evidence>
<dbReference type="InterPro" id="IPR035906">
    <property type="entry name" value="MetI-like_sf"/>
</dbReference>
<dbReference type="GO" id="GO:0005524">
    <property type="term" value="F:ATP binding"/>
    <property type="evidence" value="ECO:0007669"/>
    <property type="project" value="UniProtKB-KW"/>
</dbReference>
<evidence type="ECO:0000256" key="8">
    <source>
        <dbReference type="ARBA" id="ARBA00022840"/>
    </source>
</evidence>
<evidence type="ECO:0000256" key="3">
    <source>
        <dbReference type="ARBA" id="ARBA00005417"/>
    </source>
</evidence>
<feature type="transmembrane region" description="Helical" evidence="11">
    <location>
        <begin position="123"/>
        <end position="144"/>
    </location>
</feature>
<organism evidence="15 16">
    <name type="scientific">Homoserinimonas hongtaonis</name>
    <dbReference type="NCBI Taxonomy" id="2079791"/>
    <lineage>
        <taxon>Bacteria</taxon>
        <taxon>Bacillati</taxon>
        <taxon>Actinomycetota</taxon>
        <taxon>Actinomycetes</taxon>
        <taxon>Micrococcales</taxon>
        <taxon>Microbacteriaceae</taxon>
        <taxon>Homoserinimonas</taxon>
    </lineage>
</organism>
<evidence type="ECO:0000256" key="10">
    <source>
        <dbReference type="ARBA" id="ARBA00023136"/>
    </source>
</evidence>
<dbReference type="Proteomes" id="UP000244978">
    <property type="component" value="Unassembled WGS sequence"/>
</dbReference>
<dbReference type="InterPro" id="IPR000515">
    <property type="entry name" value="MetI-like"/>
</dbReference>
<keyword evidence="10 11" id="KW-0472">Membrane</keyword>
<dbReference type="SMART" id="SM00382">
    <property type="entry name" value="AAA"/>
    <property type="match status" value="1"/>
</dbReference>
<evidence type="ECO:0000256" key="11">
    <source>
        <dbReference type="RuleBase" id="RU363032"/>
    </source>
</evidence>
<dbReference type="InterPro" id="IPR013563">
    <property type="entry name" value="Oligopep_ABC_C"/>
</dbReference>
<dbReference type="PANTHER" id="PTHR43297">
    <property type="entry name" value="OLIGOPEPTIDE TRANSPORT ATP-BINDING PROTEIN APPD"/>
    <property type="match status" value="1"/>
</dbReference>
<comment type="caution">
    <text evidence="15">The sequence shown here is derived from an EMBL/GenBank/DDBJ whole genome shotgun (WGS) entry which is preliminary data.</text>
</comment>
<proteinExistence type="inferred from homology"/>